<feature type="compositionally biased region" description="Low complexity" evidence="1">
    <location>
        <begin position="176"/>
        <end position="190"/>
    </location>
</feature>
<reference evidence="2" key="1">
    <citation type="journal article" date="2006" name="Science">
        <title>The genome of black cottonwood, Populus trichocarpa (Torr. &amp; Gray).</title>
        <authorList>
            <person name="Tuskan G.A."/>
            <person name="Difazio S."/>
            <person name="Jansson S."/>
            <person name="Bohlmann J."/>
            <person name="Grigoriev I."/>
            <person name="Hellsten U."/>
            <person name="Putnam N."/>
            <person name="Ralph S."/>
            <person name="Rombauts S."/>
            <person name="Salamov A."/>
            <person name="Schein J."/>
            <person name="Sterck L."/>
            <person name="Aerts A."/>
            <person name="Bhalerao R.R."/>
            <person name="Bhalerao R.P."/>
            <person name="Blaudez D."/>
            <person name="Boerjan W."/>
            <person name="Brun A."/>
            <person name="Brunner A."/>
            <person name="Busov V."/>
            <person name="Campbell M."/>
            <person name="Carlson J."/>
            <person name="Chalot M."/>
            <person name="Chapman J."/>
            <person name="Chen G.L."/>
            <person name="Cooper D."/>
            <person name="Coutinho P.M."/>
            <person name="Couturier J."/>
            <person name="Covert S."/>
            <person name="Cronk Q."/>
            <person name="Cunningham R."/>
            <person name="Davis J."/>
            <person name="Degroeve S."/>
            <person name="Dejardin A."/>
            <person name="Depamphilis C."/>
            <person name="Detter J."/>
            <person name="Dirks B."/>
            <person name="Dubchak I."/>
            <person name="Duplessis S."/>
            <person name="Ehlting J."/>
            <person name="Ellis B."/>
            <person name="Gendler K."/>
            <person name="Goodstein D."/>
            <person name="Gribskov M."/>
            <person name="Grimwood J."/>
            <person name="Groover A."/>
            <person name="Gunter L."/>
            <person name="Hamberger B."/>
            <person name="Heinze B."/>
            <person name="Helariutta Y."/>
            <person name="Henrissat B."/>
            <person name="Holligan D."/>
            <person name="Holt R."/>
            <person name="Huang W."/>
            <person name="Islam-Faridi N."/>
            <person name="Jones S."/>
            <person name="Jones-Rhoades M."/>
            <person name="Jorgensen R."/>
            <person name="Joshi C."/>
            <person name="Kangasjarvi J."/>
            <person name="Karlsson J."/>
            <person name="Kelleher C."/>
            <person name="Kirkpatrick R."/>
            <person name="Kirst M."/>
            <person name="Kohler A."/>
            <person name="Kalluri U."/>
            <person name="Larimer F."/>
            <person name="Leebens-Mack J."/>
            <person name="Leple J.C."/>
            <person name="Locascio P."/>
            <person name="Lou Y."/>
            <person name="Lucas S."/>
            <person name="Martin F."/>
            <person name="Montanini B."/>
            <person name="Napoli C."/>
            <person name="Nelson D.R."/>
            <person name="Nelson C."/>
            <person name="Nieminen K."/>
            <person name="Nilsson O."/>
            <person name="Pereda V."/>
            <person name="Peter G."/>
            <person name="Philippe R."/>
            <person name="Pilate G."/>
            <person name="Poliakov A."/>
            <person name="Razumovskaya J."/>
            <person name="Richardson P."/>
            <person name="Rinaldi C."/>
            <person name="Ritland K."/>
            <person name="Rouze P."/>
            <person name="Ryaboy D."/>
            <person name="Schmutz J."/>
            <person name="Schrader J."/>
            <person name="Segerman B."/>
            <person name="Shin H."/>
            <person name="Siddiqui A."/>
            <person name="Sterky F."/>
            <person name="Terry A."/>
            <person name="Tsai C.J."/>
            <person name="Uberbacher E."/>
            <person name="Unneberg P."/>
            <person name="Vahala J."/>
            <person name="Wall K."/>
            <person name="Wessler S."/>
            <person name="Yang G."/>
            <person name="Yin T."/>
            <person name="Douglas C."/>
            <person name="Marra M."/>
            <person name="Sandberg G."/>
            <person name="Van de Peer Y."/>
            <person name="Rokhsar D."/>
        </authorList>
    </citation>
    <scope>NUCLEOTIDE SEQUENCE [LARGE SCALE GENOMIC DNA]</scope>
    <source>
        <strain evidence="2">Nisqually-1</strain>
    </source>
</reference>
<name>A0A3N7FCY4_POPTR</name>
<evidence type="ECO:0000256" key="1">
    <source>
        <dbReference type="SAM" id="MobiDB-lite"/>
    </source>
</evidence>
<feature type="compositionally biased region" description="Basic and acidic residues" evidence="1">
    <location>
        <begin position="1"/>
        <end position="15"/>
    </location>
</feature>
<protein>
    <submittedName>
        <fullName evidence="2">Uncharacterized protein</fullName>
    </submittedName>
</protein>
<accession>A0A3N7FCY4</accession>
<sequence>MSLDSPRLDEKDRWLRHWGSGSPRDSVGRFGSSVCFGSVGSESAEPANSAESAAGADSESGRFTVQGLTERLLVQTRGQRQPCQQGGKSAAQIFRRTWAGRWTVQARQENSSRGHADETAGDMRAAATLGLKWGASWPEVLPASMTRFPAGDDPIPSSAGLDTVGAVLESAAPTKSAESAAGAGDESGQSTARRERLLESADSAAVSASAALACWRGGLMRVGTWAAGSESKSFPEAAGKNAPRDGRVR</sequence>
<feature type="compositionally biased region" description="Low complexity" evidence="1">
    <location>
        <begin position="28"/>
        <end position="58"/>
    </location>
</feature>
<feature type="region of interest" description="Disordered" evidence="1">
    <location>
        <begin position="226"/>
        <end position="249"/>
    </location>
</feature>
<dbReference type="AlphaFoldDB" id="A0A3N7FCY4"/>
<evidence type="ECO:0000313" key="2">
    <source>
        <dbReference type="EMBL" id="RQO93939.1"/>
    </source>
</evidence>
<evidence type="ECO:0000313" key="3">
    <source>
        <dbReference type="EMBL" id="RQO93940.1"/>
    </source>
</evidence>
<dbReference type="EMBL" id="KZ623500">
    <property type="protein sequence ID" value="RQO93940.1"/>
    <property type="molecule type" value="Genomic_DNA"/>
</dbReference>
<dbReference type="EMBL" id="KZ623500">
    <property type="protein sequence ID" value="RQO93939.1"/>
    <property type="molecule type" value="Genomic_DNA"/>
</dbReference>
<feature type="region of interest" description="Disordered" evidence="1">
    <location>
        <begin position="171"/>
        <end position="200"/>
    </location>
</feature>
<organism evidence="2">
    <name type="scientific">Populus trichocarpa</name>
    <name type="common">Western balsam poplar</name>
    <name type="synonym">Populus balsamifera subsp. trichocarpa</name>
    <dbReference type="NCBI Taxonomy" id="3694"/>
    <lineage>
        <taxon>Eukaryota</taxon>
        <taxon>Viridiplantae</taxon>
        <taxon>Streptophyta</taxon>
        <taxon>Embryophyta</taxon>
        <taxon>Tracheophyta</taxon>
        <taxon>Spermatophyta</taxon>
        <taxon>Magnoliopsida</taxon>
        <taxon>eudicotyledons</taxon>
        <taxon>Gunneridae</taxon>
        <taxon>Pentapetalae</taxon>
        <taxon>rosids</taxon>
        <taxon>fabids</taxon>
        <taxon>Malpighiales</taxon>
        <taxon>Salicaceae</taxon>
        <taxon>Saliceae</taxon>
        <taxon>Populus</taxon>
    </lineage>
</organism>
<proteinExistence type="predicted"/>
<reference evidence="2" key="2">
    <citation type="submission" date="2017-07" db="EMBL/GenBank/DDBJ databases">
        <title>WGS assembly of Populus trichocarpa.</title>
        <authorList>
            <person name="Tuskan G."/>
            <person name="Difazio S."/>
            <person name="Jansson S."/>
            <person name="Bohlmann J."/>
            <person name="Grigoriev I."/>
            <person name="Hellsten U."/>
            <person name="Putnam N."/>
            <person name="Ralph S."/>
            <person name="Rombauts S."/>
            <person name="Salamov A."/>
            <person name="Schein J."/>
            <person name="Sterck L."/>
            <person name="Aerts A."/>
            <person name="Bhalerao R."/>
            <person name="Bhalerao R."/>
            <person name="Blaudez D."/>
            <person name="Boerjan W."/>
            <person name="Brun A."/>
            <person name="Brunner A."/>
            <person name="Busov V."/>
            <person name="Campbell M."/>
            <person name="Carlson J."/>
            <person name="Chalot M."/>
            <person name="Chapman J."/>
            <person name="Chen G."/>
            <person name="Cooper D."/>
            <person name="Coutinho P."/>
            <person name="Couturier J."/>
            <person name="Covert S."/>
            <person name="Cronk Q."/>
            <person name="Cunningham R."/>
            <person name="Davis J."/>
            <person name="Degroeve S."/>
            <person name="Dejardin A."/>
            <person name="Depamphilis C."/>
            <person name="Detter J."/>
            <person name="Dirks B."/>
            <person name="Dubchak I."/>
            <person name="Duplessis S."/>
            <person name="Ehlting J."/>
            <person name="Ellis B."/>
            <person name="Gendler K."/>
            <person name="Goodstein D."/>
            <person name="Gribskov M."/>
            <person name="Grimwood J."/>
            <person name="Groover A."/>
            <person name="Gunter L."/>
            <person name="Hamberger B."/>
            <person name="Heinze B."/>
            <person name="Helariutta Y."/>
            <person name="Henrissat B."/>
            <person name="Holligan D."/>
            <person name="Holt R."/>
            <person name="Huang W."/>
            <person name="Islam-Faridi N."/>
            <person name="Jones S."/>
            <person name="Jones-Rhoades M."/>
            <person name="Jorgensen R."/>
            <person name="Joshi C."/>
            <person name="Kangasjarvi J."/>
            <person name="Karlsson J."/>
            <person name="Kelleher C."/>
            <person name="Kirkpatrick R."/>
            <person name="Kirst M."/>
            <person name="Kohler A."/>
            <person name="Kalluri U."/>
            <person name="Larimer F."/>
            <person name="Leebens-Mack J."/>
            <person name="Leple J."/>
            <person name="Locascio P."/>
            <person name="Lou Y."/>
            <person name="Lucas S."/>
            <person name="Martin F."/>
            <person name="Montanini B."/>
            <person name="Napoli C."/>
            <person name="Nelson D."/>
            <person name="Nelson C."/>
            <person name="Nieminen K."/>
            <person name="Nilsson O."/>
            <person name="Pereda V."/>
            <person name="Peter G."/>
            <person name="Philippe R."/>
            <person name="Pilate G."/>
            <person name="Poliakov A."/>
            <person name="Razumovskaya J."/>
            <person name="Richardson P."/>
            <person name="Rinaldi C."/>
            <person name="Ritland K."/>
            <person name="Rouze P."/>
            <person name="Ryaboy D."/>
            <person name="Schmutz J."/>
            <person name="Schrader J."/>
            <person name="Segerman B."/>
            <person name="Shin H."/>
            <person name="Siddiqui A."/>
            <person name="Sterky F."/>
            <person name="Terry A."/>
            <person name="Tsai C."/>
            <person name="Uberbacher E."/>
            <person name="Unneberg P."/>
            <person name="Vahala J."/>
            <person name="Wall K."/>
            <person name="Wessler S."/>
            <person name="Yang G."/>
            <person name="Yin T."/>
            <person name="Douglas C."/>
            <person name="Marra M."/>
            <person name="Sandberg G."/>
            <person name="Van De Peer Y."/>
            <person name="Rokhsar D."/>
        </authorList>
    </citation>
    <scope>NUCLEOTIDE SEQUENCE</scope>
    <source>
        <strain evidence="2">Nisqually-1</strain>
    </source>
</reference>
<feature type="region of interest" description="Disordered" evidence="1">
    <location>
        <begin position="1"/>
        <end position="61"/>
    </location>
</feature>
<gene>
    <name evidence="2" type="ORF">POPTR_T141050</name>
    <name evidence="3" type="ORF">POPTR_T141301</name>
</gene>